<sequence length="120" mass="13713">MGAIRNEDIVRDPITSIQLSYRSPPFCNRFGNGVWGNALLSYWNVRNLSGQANDRWARHMPWSMGYRNAEWSNAQARRCLKGSMLLVVVRTIFEPRYGEACRVGVHNNGATLRIPAEFRA</sequence>
<dbReference type="VEuPathDB" id="FungiDB:HCDG_07145"/>
<evidence type="ECO:0000313" key="2">
    <source>
        <dbReference type="Proteomes" id="UP000002624"/>
    </source>
</evidence>
<dbReference type="AlphaFoldDB" id="C6HM29"/>
<gene>
    <name evidence="1" type="ORF">HCDG_07145</name>
</gene>
<reference evidence="2" key="1">
    <citation type="submission" date="2009-05" db="EMBL/GenBank/DDBJ databases">
        <title>The genome sequence of Ajellomyces capsulatus strain H143.</title>
        <authorList>
            <person name="Champion M."/>
            <person name="Cuomo C.A."/>
            <person name="Ma L.-J."/>
            <person name="Henn M.R."/>
            <person name="Sil A."/>
            <person name="Goldman B."/>
            <person name="Young S.K."/>
            <person name="Kodira C.D."/>
            <person name="Zeng Q."/>
            <person name="Koehrsen M."/>
            <person name="Alvarado L."/>
            <person name="Berlin A.M."/>
            <person name="Borenstein D."/>
            <person name="Chen Z."/>
            <person name="Engels R."/>
            <person name="Freedman E."/>
            <person name="Gellesch M."/>
            <person name="Goldberg J."/>
            <person name="Griggs A."/>
            <person name="Gujja S."/>
            <person name="Heiman D.I."/>
            <person name="Hepburn T.A."/>
            <person name="Howarth C."/>
            <person name="Jen D."/>
            <person name="Larson L."/>
            <person name="Lewis B."/>
            <person name="Mehta T."/>
            <person name="Park D."/>
            <person name="Pearson M."/>
            <person name="Roberts A."/>
            <person name="Saif S."/>
            <person name="Shea T.D."/>
            <person name="Shenoy N."/>
            <person name="Sisk P."/>
            <person name="Stolte C."/>
            <person name="Sykes S."/>
            <person name="Walk T."/>
            <person name="White J."/>
            <person name="Yandava C."/>
            <person name="Klein B."/>
            <person name="McEwen J.G."/>
            <person name="Puccia R."/>
            <person name="Goldman G.H."/>
            <person name="Felipe M.S."/>
            <person name="Nino-Vega G."/>
            <person name="San-Blas G."/>
            <person name="Taylor J.W."/>
            <person name="Mendoza L."/>
            <person name="Galagan J.E."/>
            <person name="Nusbaum C."/>
            <person name="Birren B.W."/>
        </authorList>
    </citation>
    <scope>NUCLEOTIDE SEQUENCE [LARGE SCALE GENOMIC DNA]</scope>
    <source>
        <strain evidence="2">H143</strain>
    </source>
</reference>
<organism evidence="1 2">
    <name type="scientific">Ajellomyces capsulatus (strain H143)</name>
    <name type="common">Darling's disease fungus</name>
    <name type="synonym">Histoplasma capsulatum</name>
    <dbReference type="NCBI Taxonomy" id="544712"/>
    <lineage>
        <taxon>Eukaryota</taxon>
        <taxon>Fungi</taxon>
        <taxon>Dikarya</taxon>
        <taxon>Ascomycota</taxon>
        <taxon>Pezizomycotina</taxon>
        <taxon>Eurotiomycetes</taxon>
        <taxon>Eurotiomycetidae</taxon>
        <taxon>Onygenales</taxon>
        <taxon>Ajellomycetaceae</taxon>
        <taxon>Histoplasma</taxon>
    </lineage>
</organism>
<dbReference type="EMBL" id="GG692431">
    <property type="protein sequence ID" value="EER38276.1"/>
    <property type="molecule type" value="Genomic_DNA"/>
</dbReference>
<dbReference type="Proteomes" id="UP000002624">
    <property type="component" value="Unassembled WGS sequence"/>
</dbReference>
<protein>
    <submittedName>
        <fullName evidence="1">Uncharacterized protein</fullName>
    </submittedName>
</protein>
<evidence type="ECO:0000313" key="1">
    <source>
        <dbReference type="EMBL" id="EER38276.1"/>
    </source>
</evidence>
<proteinExistence type="predicted"/>
<accession>C6HM29</accession>
<name>C6HM29_AJECH</name>
<dbReference type="HOGENOM" id="CLU_2049016_0_0_1"/>